<accession>A0A7G9WL87</accession>
<evidence type="ECO:0000259" key="9">
    <source>
        <dbReference type="Pfam" id="PF00278"/>
    </source>
</evidence>
<dbReference type="UniPathway" id="UPA00034">
    <property type="reaction ID" value="UER00027"/>
</dbReference>
<keyword evidence="4 5" id="KW-0456">Lyase</keyword>
<feature type="binding site" evidence="5">
    <location>
        <position position="249"/>
    </location>
    <ligand>
        <name>pyridoxal 5'-phosphate</name>
        <dbReference type="ChEBI" id="CHEBI:597326"/>
    </ligand>
</feature>
<dbReference type="PANTHER" id="PTHR43727">
    <property type="entry name" value="DIAMINOPIMELATE DECARBOXYLASE"/>
    <property type="match status" value="1"/>
</dbReference>
<comment type="cofactor">
    <cofactor evidence="1 5 7 8">
        <name>pyridoxal 5'-phosphate</name>
        <dbReference type="ChEBI" id="CHEBI:597326"/>
    </cofactor>
</comment>
<dbReference type="EMBL" id="CP060696">
    <property type="protein sequence ID" value="QNO19449.1"/>
    <property type="molecule type" value="Genomic_DNA"/>
</dbReference>
<evidence type="ECO:0000256" key="3">
    <source>
        <dbReference type="ARBA" id="ARBA00022898"/>
    </source>
</evidence>
<sequence>MMLNDNLQINAAGHLAIGGADTIALAEEFGTPLYVMDEDKIRQVCRMYKSSIETCYGGNGLPLFASKAFCCKEICRIMNEEGMGLDVVSGGELYTAMQAGFPAKRIQFHGNNKTQDEISYALSCGIGHFVVDNLSELELLDETAGEKHCHVDILLRIKPGIDAHTHQFIRTGQIDSKFGFALETGEAMDAAKAAIHAKNLTLTGVHCHIGSQIFEIQPFELAAKVMLGFIRDVRAETGVELQELNLGGGFGIKYVENDQPVPYDRYMELVSNAVHMCCNEYDLTAPKIYIEPGRSIVGEAGLTLYKIGSVKQIPNIRTYVSIDGGMTDNPRYILYQSQYEAVVANKANESADFEVTIAGRCCESGDLIQEGAKIQRCIPGDILAVLSTGAYNYSMASNYNRVPRPAVVFVKDGAPRLAVRRESYEDLIRNDI</sequence>
<keyword evidence="5 8" id="KW-0457">Lysine biosynthesis</keyword>
<dbReference type="InterPro" id="IPR002986">
    <property type="entry name" value="DAP_deCOOHase_LysA"/>
</dbReference>
<keyword evidence="5" id="KW-0028">Amino-acid biosynthesis</keyword>
<feature type="binding site" evidence="5">
    <location>
        <position position="363"/>
    </location>
    <ligand>
        <name>substrate</name>
    </ligand>
</feature>
<keyword evidence="12" id="KW-1185">Reference proteome</keyword>
<feature type="domain" description="Orn/DAP/Arg decarboxylase 2 C-terminal" evidence="9">
    <location>
        <begin position="35"/>
        <end position="389"/>
    </location>
</feature>
<comment type="function">
    <text evidence="5">Specifically catalyzes the decarboxylation of meso-diaminopimelate (meso-DAP) to L-lysine.</text>
</comment>
<dbReference type="CDD" id="cd06828">
    <property type="entry name" value="PLPDE_III_DapDC"/>
    <property type="match status" value="1"/>
</dbReference>
<reference evidence="11 12" key="1">
    <citation type="submission" date="2020-08" db="EMBL/GenBank/DDBJ databases">
        <authorList>
            <person name="Ren C."/>
            <person name="Gu Y."/>
            <person name="Xu Y."/>
        </authorList>
    </citation>
    <scope>NUCLEOTIDE SEQUENCE [LARGE SCALE GENOMIC DNA]</scope>
    <source>
        <strain evidence="11 12">LBM18003</strain>
    </source>
</reference>
<feature type="binding site" evidence="5">
    <location>
        <position position="294"/>
    </location>
    <ligand>
        <name>substrate</name>
    </ligand>
</feature>
<dbReference type="InterPro" id="IPR000183">
    <property type="entry name" value="Orn/DAP/Arg_de-COase"/>
</dbReference>
<proteinExistence type="inferred from homology"/>
<dbReference type="HAMAP" id="MF_02120">
    <property type="entry name" value="LysA"/>
    <property type="match status" value="1"/>
</dbReference>
<dbReference type="InterPro" id="IPR022644">
    <property type="entry name" value="De-COase2_N"/>
</dbReference>
<name>A0A7G9WL87_9FIRM</name>
<dbReference type="GO" id="GO:0008836">
    <property type="term" value="F:diaminopimelate decarboxylase activity"/>
    <property type="evidence" value="ECO:0007669"/>
    <property type="project" value="UniProtKB-UniRule"/>
</dbReference>
<evidence type="ECO:0000256" key="4">
    <source>
        <dbReference type="ARBA" id="ARBA00023239"/>
    </source>
</evidence>
<evidence type="ECO:0000256" key="7">
    <source>
        <dbReference type="PIRSR" id="PIRSR600183-50"/>
    </source>
</evidence>
<evidence type="ECO:0000256" key="1">
    <source>
        <dbReference type="ARBA" id="ARBA00001933"/>
    </source>
</evidence>
<dbReference type="PRINTS" id="PR01179">
    <property type="entry name" value="ODADCRBXLASE"/>
</dbReference>
<keyword evidence="2 5" id="KW-0210">Decarboxylase</keyword>
<dbReference type="EC" id="4.1.1.20" evidence="5 6"/>
<keyword evidence="3 5" id="KW-0663">Pyridoxal phosphate</keyword>
<dbReference type="Proteomes" id="UP000516046">
    <property type="component" value="Chromosome"/>
</dbReference>
<evidence type="ECO:0000313" key="12">
    <source>
        <dbReference type="Proteomes" id="UP000516046"/>
    </source>
</evidence>
<evidence type="ECO:0000259" key="10">
    <source>
        <dbReference type="Pfam" id="PF02784"/>
    </source>
</evidence>
<protein>
    <recommendedName>
        <fullName evidence="5 6">Diaminopimelate decarboxylase</fullName>
        <shortName evidence="5">DAP decarboxylase</shortName>
        <shortName evidence="5">DAPDC</shortName>
        <ecNumber evidence="5 6">4.1.1.20</ecNumber>
    </recommendedName>
</protein>
<feature type="binding site" evidence="5">
    <location>
        <position position="391"/>
    </location>
    <ligand>
        <name>pyridoxal 5'-phosphate</name>
        <dbReference type="ChEBI" id="CHEBI:597326"/>
    </ligand>
</feature>
<dbReference type="AlphaFoldDB" id="A0A7G9WL87"/>
<dbReference type="GO" id="GO:0030170">
    <property type="term" value="F:pyridoxal phosphate binding"/>
    <property type="evidence" value="ECO:0007669"/>
    <property type="project" value="UniProtKB-UniRule"/>
</dbReference>
<dbReference type="PRINTS" id="PR01181">
    <property type="entry name" value="DAPDCRBXLASE"/>
</dbReference>
<dbReference type="RefSeq" id="WP_212508512.1">
    <property type="nucleotide sequence ID" value="NZ_CP060696.1"/>
</dbReference>
<dbReference type="Pfam" id="PF00278">
    <property type="entry name" value="Orn_DAP_Arg_deC"/>
    <property type="match status" value="1"/>
</dbReference>
<feature type="binding site" evidence="5">
    <location>
        <position position="335"/>
    </location>
    <ligand>
        <name>substrate</name>
    </ligand>
</feature>
<evidence type="ECO:0000256" key="2">
    <source>
        <dbReference type="ARBA" id="ARBA00022793"/>
    </source>
</evidence>
<dbReference type="KEGG" id="caml:H6X83_06610"/>
<evidence type="ECO:0000313" key="11">
    <source>
        <dbReference type="EMBL" id="QNO19449.1"/>
    </source>
</evidence>
<feature type="binding site" evidence="5">
    <location>
        <begin position="291"/>
        <end position="294"/>
    </location>
    <ligand>
        <name>pyridoxal 5'-phosphate</name>
        <dbReference type="ChEBI" id="CHEBI:597326"/>
    </ligand>
</feature>
<feature type="binding site" evidence="5">
    <location>
        <position position="391"/>
    </location>
    <ligand>
        <name>substrate</name>
    </ligand>
</feature>
<evidence type="ECO:0000256" key="5">
    <source>
        <dbReference type="HAMAP-Rule" id="MF_02120"/>
    </source>
</evidence>
<dbReference type="SUPFAM" id="SSF50621">
    <property type="entry name" value="Alanine racemase C-terminal domain-like"/>
    <property type="match status" value="1"/>
</dbReference>
<dbReference type="Gene3D" id="3.20.20.10">
    <property type="entry name" value="Alanine racemase"/>
    <property type="match status" value="1"/>
</dbReference>
<feature type="modified residue" description="N6-(pyridoxal phosphate)lysine" evidence="5 7">
    <location>
        <position position="67"/>
    </location>
</feature>
<dbReference type="SUPFAM" id="SSF51419">
    <property type="entry name" value="PLP-binding barrel"/>
    <property type="match status" value="1"/>
</dbReference>
<dbReference type="Gene3D" id="2.40.37.10">
    <property type="entry name" value="Lyase, Ornithine Decarboxylase, Chain A, domain 1"/>
    <property type="match status" value="1"/>
</dbReference>
<dbReference type="InterPro" id="IPR022643">
    <property type="entry name" value="De-COase2_C"/>
</dbReference>
<evidence type="ECO:0000256" key="8">
    <source>
        <dbReference type="RuleBase" id="RU003738"/>
    </source>
</evidence>
<feature type="active site" description="Proton donor" evidence="7">
    <location>
        <position position="362"/>
    </location>
</feature>
<comment type="similarity">
    <text evidence="5">Belongs to the Orn/Lys/Arg decarboxylase class-II family. LysA subfamily.</text>
</comment>
<comment type="pathway">
    <text evidence="5 8">Amino-acid biosynthesis; L-lysine biosynthesis via DAP pathway; L-lysine from DL-2,6-diaminopimelate: step 1/1.</text>
</comment>
<dbReference type="FunFam" id="3.20.20.10:FF:000003">
    <property type="entry name" value="Diaminopimelate decarboxylase"/>
    <property type="match status" value="1"/>
</dbReference>
<dbReference type="NCBIfam" id="TIGR01048">
    <property type="entry name" value="lysA"/>
    <property type="match status" value="1"/>
</dbReference>
<dbReference type="Pfam" id="PF02784">
    <property type="entry name" value="Orn_Arg_deC_N"/>
    <property type="match status" value="1"/>
</dbReference>
<dbReference type="InterPro" id="IPR009006">
    <property type="entry name" value="Ala_racemase/Decarboxylase_C"/>
</dbReference>
<gene>
    <name evidence="5 11" type="primary">lysA</name>
    <name evidence="11" type="ORF">H6X83_06610</name>
</gene>
<comment type="catalytic activity">
    <reaction evidence="5 8">
        <text>meso-2,6-diaminopimelate + H(+) = L-lysine + CO2</text>
        <dbReference type="Rhea" id="RHEA:15101"/>
        <dbReference type="ChEBI" id="CHEBI:15378"/>
        <dbReference type="ChEBI" id="CHEBI:16526"/>
        <dbReference type="ChEBI" id="CHEBI:32551"/>
        <dbReference type="ChEBI" id="CHEBI:57791"/>
        <dbReference type="EC" id="4.1.1.20"/>
    </reaction>
</comment>
<dbReference type="PANTHER" id="PTHR43727:SF2">
    <property type="entry name" value="GROUP IV DECARBOXYLASE"/>
    <property type="match status" value="1"/>
</dbReference>
<organism evidence="11 12">
    <name type="scientific">Caproicibacterium amylolyticum</name>
    <dbReference type="NCBI Taxonomy" id="2766537"/>
    <lineage>
        <taxon>Bacteria</taxon>
        <taxon>Bacillati</taxon>
        <taxon>Bacillota</taxon>
        <taxon>Clostridia</taxon>
        <taxon>Eubacteriales</taxon>
        <taxon>Oscillospiraceae</taxon>
        <taxon>Caproicibacterium</taxon>
    </lineage>
</organism>
<comment type="subunit">
    <text evidence="5">Homodimer.</text>
</comment>
<evidence type="ECO:0000256" key="6">
    <source>
        <dbReference type="NCBIfam" id="TIGR01048"/>
    </source>
</evidence>
<feature type="domain" description="Orn/DAP/Arg decarboxylase 2 N-terminal" evidence="10">
    <location>
        <begin position="41"/>
        <end position="297"/>
    </location>
</feature>
<dbReference type="InterPro" id="IPR029066">
    <property type="entry name" value="PLP-binding_barrel"/>
</dbReference>
<feature type="binding site" evidence="5">
    <location>
        <position position="331"/>
    </location>
    <ligand>
        <name>substrate</name>
    </ligand>
</feature>
<dbReference type="GO" id="GO:0009089">
    <property type="term" value="P:lysine biosynthetic process via diaminopimelate"/>
    <property type="evidence" value="ECO:0007669"/>
    <property type="project" value="UniProtKB-UniRule"/>
</dbReference>